<name>A0A9N9GEJ2_9GLOM</name>
<dbReference type="AlphaFoldDB" id="A0A9N9GEJ2"/>
<dbReference type="Proteomes" id="UP000789739">
    <property type="component" value="Unassembled WGS sequence"/>
</dbReference>
<keyword evidence="2" id="KW-1185">Reference proteome</keyword>
<gene>
    <name evidence="1" type="ORF">PBRASI_LOCUS7406</name>
</gene>
<reference evidence="1" key="1">
    <citation type="submission" date="2021-06" db="EMBL/GenBank/DDBJ databases">
        <authorList>
            <person name="Kallberg Y."/>
            <person name="Tangrot J."/>
            <person name="Rosling A."/>
        </authorList>
    </citation>
    <scope>NUCLEOTIDE SEQUENCE</scope>
    <source>
        <strain evidence="1">BR232B</strain>
    </source>
</reference>
<sequence>MVHGSNGRDGLPYSHLTKDNISFPSVEIRRRVGEAERLVKSAIPSMSTAIRRPSGVNDGQIIMKDHDLDMLEIMFGRSEQPERPHKVD</sequence>
<proteinExistence type="predicted"/>
<organism evidence="1 2">
    <name type="scientific">Paraglomus brasilianum</name>
    <dbReference type="NCBI Taxonomy" id="144538"/>
    <lineage>
        <taxon>Eukaryota</taxon>
        <taxon>Fungi</taxon>
        <taxon>Fungi incertae sedis</taxon>
        <taxon>Mucoromycota</taxon>
        <taxon>Glomeromycotina</taxon>
        <taxon>Glomeromycetes</taxon>
        <taxon>Paraglomerales</taxon>
        <taxon>Paraglomeraceae</taxon>
        <taxon>Paraglomus</taxon>
    </lineage>
</organism>
<protein>
    <submittedName>
        <fullName evidence="1">1585_t:CDS:1</fullName>
    </submittedName>
</protein>
<accession>A0A9N9GEJ2</accession>
<evidence type="ECO:0000313" key="1">
    <source>
        <dbReference type="EMBL" id="CAG8596443.1"/>
    </source>
</evidence>
<comment type="caution">
    <text evidence="1">The sequence shown here is derived from an EMBL/GenBank/DDBJ whole genome shotgun (WGS) entry which is preliminary data.</text>
</comment>
<evidence type="ECO:0000313" key="2">
    <source>
        <dbReference type="Proteomes" id="UP000789739"/>
    </source>
</evidence>
<dbReference type="EMBL" id="CAJVPI010001132">
    <property type="protein sequence ID" value="CAG8596443.1"/>
    <property type="molecule type" value="Genomic_DNA"/>
</dbReference>